<protein>
    <recommendedName>
        <fullName evidence="10">Anamorsin homolog</fullName>
    </recommendedName>
    <alternativeName>
        <fullName evidence="10">Fe-S cluster assembly protein DRE2 homolog</fullName>
    </alternativeName>
</protein>
<comment type="caution">
    <text evidence="10">Lacks conserved residue(s) required for the propagation of feature annotation.</text>
</comment>
<feature type="domain" description="Anamorsin C-terminal" evidence="11">
    <location>
        <begin position="218"/>
        <end position="255"/>
    </location>
</feature>
<evidence type="ECO:0000259" key="11">
    <source>
        <dbReference type="Pfam" id="PF05093"/>
    </source>
</evidence>
<dbReference type="SUPFAM" id="SSF53335">
    <property type="entry name" value="S-adenosyl-L-methionine-dependent methyltransferases"/>
    <property type="match status" value="1"/>
</dbReference>
<keyword evidence="5 10" id="KW-0001">2Fe-2S</keyword>
<dbReference type="GO" id="GO:0051539">
    <property type="term" value="F:4 iron, 4 sulfur cluster binding"/>
    <property type="evidence" value="ECO:0007669"/>
    <property type="project" value="UniProtKB-KW"/>
</dbReference>
<feature type="binding site" evidence="10">
    <location>
        <position position="228"/>
    </location>
    <ligand>
        <name>[4Fe-4S] cluster</name>
        <dbReference type="ChEBI" id="CHEBI:49883"/>
    </ligand>
</feature>
<dbReference type="InterPro" id="IPR029063">
    <property type="entry name" value="SAM-dependent_MTases_sf"/>
</dbReference>
<feature type="binding site" evidence="10">
    <location>
        <position position="225"/>
    </location>
    <ligand>
        <name>[4Fe-4S] cluster</name>
        <dbReference type="ChEBI" id="CHEBI:49883"/>
    </ligand>
</feature>
<evidence type="ECO:0000256" key="1">
    <source>
        <dbReference type="ARBA" id="ARBA00001966"/>
    </source>
</evidence>
<comment type="subunit">
    <text evidence="10">Monomer.</text>
</comment>
<evidence type="ECO:0000256" key="6">
    <source>
        <dbReference type="ARBA" id="ARBA00022723"/>
    </source>
</evidence>
<dbReference type="InterPro" id="IPR049011">
    <property type="entry name" value="Anamorsin_N_metazoan"/>
</dbReference>
<feature type="binding site" evidence="10">
    <location>
        <position position="239"/>
    </location>
    <ligand>
        <name>[4Fe-4S] cluster</name>
        <dbReference type="ChEBI" id="CHEBI:49883"/>
    </ligand>
</feature>
<reference evidence="13" key="1">
    <citation type="submission" date="2018-08" db="EMBL/GenBank/DDBJ databases">
        <authorList>
            <person name="Cornetti L."/>
        </authorList>
    </citation>
    <scope>NUCLEOTIDE SEQUENCE</scope>
    <source>
        <strain evidence="13">OM-SAIQ-clone2</strain>
    </source>
</reference>
<keyword evidence="3 10" id="KW-0004">4Fe-4S</keyword>
<feature type="binding site" evidence="10">
    <location>
        <position position="196"/>
    </location>
    <ligand>
        <name>[2Fe-2S] cluster</name>
        <dbReference type="ChEBI" id="CHEBI:190135"/>
    </ligand>
</feature>
<dbReference type="GO" id="GO:0009055">
    <property type="term" value="F:electron transfer activity"/>
    <property type="evidence" value="ECO:0007669"/>
    <property type="project" value="UniProtKB-UniRule"/>
</dbReference>
<organism evidence="13">
    <name type="scientific">Simocephalus serrulatus</name>
    <dbReference type="NCBI Taxonomy" id="117539"/>
    <lineage>
        <taxon>Eukaryota</taxon>
        <taxon>Metazoa</taxon>
        <taxon>Ecdysozoa</taxon>
        <taxon>Arthropoda</taxon>
        <taxon>Crustacea</taxon>
        <taxon>Branchiopoda</taxon>
        <taxon>Diplostraca</taxon>
        <taxon>Cladocera</taxon>
        <taxon>Anomopoda</taxon>
        <taxon>Daphniidae</taxon>
        <taxon>Simocephalus</taxon>
    </lineage>
</organism>
<dbReference type="PANTHER" id="PTHR13273:SF14">
    <property type="entry name" value="ANAMORSIN"/>
    <property type="match status" value="1"/>
</dbReference>
<comment type="function">
    <text evidence="10">Component of the cytosolic iron-sulfur (Fe-S) protein assembly (CIA) machinery. Required for the maturation of extramitochondrial Fe-S proteins. Part of an electron transfer chain functioning in an early step of cytosolic Fe-S biogenesis, facilitating the de novo assembly of a [4Fe-4S] cluster on the cytosolic Fe-S scaffold complex. Electrons are transferred from NADPH via a FAD- and FMN-containing diflavin oxidoreductase. Together with the diflavin oxidoreductase, also required for the assembly of the diferric tyrosyl radical cofactor of ribonucleotide reductase (RNR), probably by providing electrons for reduction during radical cofactor maturation in the catalytic small subunit.</text>
</comment>
<evidence type="ECO:0000256" key="7">
    <source>
        <dbReference type="ARBA" id="ARBA00023004"/>
    </source>
</evidence>
<comment type="similarity">
    <text evidence="2 10">Belongs to the anamorsin family.</text>
</comment>
<dbReference type="GO" id="GO:0046872">
    <property type="term" value="F:metal ion binding"/>
    <property type="evidence" value="ECO:0007669"/>
    <property type="project" value="UniProtKB-KW"/>
</dbReference>
<evidence type="ECO:0000256" key="10">
    <source>
        <dbReference type="HAMAP-Rule" id="MF_03115"/>
    </source>
</evidence>
<dbReference type="GO" id="GO:0051537">
    <property type="term" value="F:2 iron, 2 sulfur cluster binding"/>
    <property type="evidence" value="ECO:0007669"/>
    <property type="project" value="UniProtKB-UniRule"/>
</dbReference>
<feature type="binding site" evidence="10">
    <location>
        <position position="199"/>
    </location>
    <ligand>
        <name>[2Fe-2S] cluster</name>
        <dbReference type="ChEBI" id="CHEBI:190135"/>
    </ligand>
</feature>
<dbReference type="Pfam" id="PF20922">
    <property type="entry name" value="Anamorsin_N"/>
    <property type="match status" value="1"/>
</dbReference>
<keyword evidence="9 10" id="KW-0496">Mitochondrion</keyword>
<evidence type="ECO:0000256" key="4">
    <source>
        <dbReference type="ARBA" id="ARBA00022490"/>
    </source>
</evidence>
<dbReference type="GO" id="GO:0005758">
    <property type="term" value="C:mitochondrial intermembrane space"/>
    <property type="evidence" value="ECO:0007669"/>
    <property type="project" value="UniProtKB-SubCell"/>
</dbReference>
<feature type="region of interest" description="Fe-S binding site B" evidence="10">
    <location>
        <begin position="225"/>
        <end position="239"/>
    </location>
</feature>
<dbReference type="AlphaFoldDB" id="A0A4Y7NMX0"/>
<keyword evidence="8 10" id="KW-0411">Iron-sulfur</keyword>
<keyword evidence="4 10" id="KW-0963">Cytoplasm</keyword>
<name>A0A4Y7NMX0_9CRUS</name>
<evidence type="ECO:0000256" key="5">
    <source>
        <dbReference type="ARBA" id="ARBA00022714"/>
    </source>
</evidence>
<dbReference type="Pfam" id="PF05093">
    <property type="entry name" value="CIAPIN1"/>
    <property type="match status" value="1"/>
</dbReference>
<sequence length="264" mass="28460">MSATFPQEVQDKLKGSTVLVLWGSGTNPENVQKFSQELGSHQCSRIVVEHAERLILSGHPSSNFDVVLSNLCEPHSMSHSFEFLSEIVRIMKPGGIIFAKENSDSKVSTNLKLTGFSSIKVETSDGTFFAQKPNFEVGASSTLSFGKPAVWSLSNNLLDDQIELINEDDLLDESDLIKPAAETLRVCGTTGKRKACKDCSCGLAEELGADPAAKPAETKTATSSCGSCYLGDAFRCASCPYLGMPAFKPGEKITLSERQLNPDL</sequence>
<dbReference type="EMBL" id="LR024933">
    <property type="protein sequence ID" value="SVE94552.1"/>
    <property type="molecule type" value="mRNA"/>
</dbReference>
<feature type="domain" description="Anamorsin N-terminal" evidence="12">
    <location>
        <begin position="15"/>
        <end position="122"/>
    </location>
</feature>
<dbReference type="CDD" id="cd02440">
    <property type="entry name" value="AdoMet_MTases"/>
    <property type="match status" value="1"/>
</dbReference>
<keyword evidence="6 10" id="KW-0479">Metal-binding</keyword>
<gene>
    <name evidence="13" type="primary">EOG090X0FGQ</name>
</gene>
<feature type="short sequence motif" description="Cx2C motif 2" evidence="10">
    <location>
        <begin position="236"/>
        <end position="239"/>
    </location>
</feature>
<dbReference type="InterPro" id="IPR046408">
    <property type="entry name" value="CIAPIN1"/>
</dbReference>
<dbReference type="InterPro" id="IPR007785">
    <property type="entry name" value="Anamorsin"/>
</dbReference>
<feature type="binding site" evidence="10">
    <location>
        <position position="187"/>
    </location>
    <ligand>
        <name>[2Fe-2S] cluster</name>
        <dbReference type="ChEBI" id="CHEBI:190135"/>
    </ligand>
</feature>
<evidence type="ECO:0000256" key="8">
    <source>
        <dbReference type="ARBA" id="ARBA00023014"/>
    </source>
</evidence>
<evidence type="ECO:0000256" key="2">
    <source>
        <dbReference type="ARBA" id="ARBA00008169"/>
    </source>
</evidence>
<evidence type="ECO:0000256" key="9">
    <source>
        <dbReference type="ARBA" id="ARBA00023128"/>
    </source>
</evidence>
<comment type="cofactor">
    <cofactor evidence="1 10">
        <name>[4Fe-4S] cluster</name>
        <dbReference type="ChEBI" id="CHEBI:49883"/>
    </cofactor>
</comment>
<feature type="binding site" evidence="10">
    <location>
        <position position="201"/>
    </location>
    <ligand>
        <name>[2Fe-2S] cluster</name>
        <dbReference type="ChEBI" id="CHEBI:190135"/>
    </ligand>
</feature>
<dbReference type="GO" id="GO:0016226">
    <property type="term" value="P:iron-sulfur cluster assembly"/>
    <property type="evidence" value="ECO:0007669"/>
    <property type="project" value="UniProtKB-UniRule"/>
</dbReference>
<comment type="domain">
    <text evidence="10">The twin Cx2C motifs are involved in the recognition by the mitochondrial MIA40-ERV1 disulfide relay system. The formation of 2 disulfide bonds in the Cx2C motifs through dithiol/disulfide exchange reactions effectively traps the protein in the mitochondrial intermembrane space.</text>
</comment>
<evidence type="ECO:0000259" key="12">
    <source>
        <dbReference type="Pfam" id="PF20922"/>
    </source>
</evidence>
<feature type="binding site" evidence="10">
    <location>
        <position position="236"/>
    </location>
    <ligand>
        <name>[4Fe-4S] cluster</name>
        <dbReference type="ChEBI" id="CHEBI:49883"/>
    </ligand>
</feature>
<keyword evidence="7 10" id="KW-0408">Iron</keyword>
<evidence type="ECO:0000256" key="3">
    <source>
        <dbReference type="ARBA" id="ARBA00022485"/>
    </source>
</evidence>
<comment type="domain">
    <text evidence="10">The N-terminal domain has structural similarity with S-adenosyl-L-methionine-dependent methyltransferases, but does not bind S-adenosyl-L-methionine. It is required for correct assembly of the 2 Fe-S clusters.</text>
</comment>
<dbReference type="HAMAP" id="MF_03115">
    <property type="entry name" value="Anamorsin"/>
    <property type="match status" value="1"/>
</dbReference>
<evidence type="ECO:0000313" key="13">
    <source>
        <dbReference type="EMBL" id="SVE94552.1"/>
    </source>
</evidence>
<comment type="cofactor">
    <cofactor evidence="10">
        <name>[2Fe-2S] cluster</name>
        <dbReference type="ChEBI" id="CHEBI:190135"/>
    </cofactor>
</comment>
<proteinExistence type="evidence at transcript level"/>
<accession>A0A4Y7NMX0</accession>
<comment type="domain">
    <text evidence="10">The C-terminal domain binds 2 Fe-S clusters but is otherwise mostly in an intrinsically disordered conformation.</text>
</comment>
<dbReference type="Gene3D" id="3.40.50.150">
    <property type="entry name" value="Vaccinia Virus protein VP39"/>
    <property type="match status" value="1"/>
</dbReference>
<comment type="subcellular location">
    <subcellularLocation>
        <location evidence="10">Cytoplasm</location>
    </subcellularLocation>
    <subcellularLocation>
        <location evidence="10">Mitochondrion intermembrane space</location>
    </subcellularLocation>
</comment>
<dbReference type="PANTHER" id="PTHR13273">
    <property type="entry name" value="ANAMORSIN"/>
    <property type="match status" value="1"/>
</dbReference>
<feature type="short sequence motif" description="Cx2C motif 1" evidence="10">
    <location>
        <begin position="225"/>
        <end position="228"/>
    </location>
</feature>